<organism evidence="3 4">
    <name type="scientific">Pristionchus entomophagus</name>
    <dbReference type="NCBI Taxonomy" id="358040"/>
    <lineage>
        <taxon>Eukaryota</taxon>
        <taxon>Metazoa</taxon>
        <taxon>Ecdysozoa</taxon>
        <taxon>Nematoda</taxon>
        <taxon>Chromadorea</taxon>
        <taxon>Rhabditida</taxon>
        <taxon>Rhabditina</taxon>
        <taxon>Diplogasteromorpha</taxon>
        <taxon>Diplogasteroidea</taxon>
        <taxon>Neodiplogasteridae</taxon>
        <taxon>Pristionchus</taxon>
    </lineage>
</organism>
<evidence type="ECO:0000313" key="4">
    <source>
        <dbReference type="Proteomes" id="UP001432027"/>
    </source>
</evidence>
<gene>
    <name evidence="3" type="ORF">PENTCL1PPCAC_15882</name>
</gene>
<reference evidence="3" key="1">
    <citation type="submission" date="2023-10" db="EMBL/GenBank/DDBJ databases">
        <title>Genome assembly of Pristionchus species.</title>
        <authorList>
            <person name="Yoshida K."/>
            <person name="Sommer R.J."/>
        </authorList>
    </citation>
    <scope>NUCLEOTIDE SEQUENCE</scope>
    <source>
        <strain evidence="3">RS0144</strain>
    </source>
</reference>
<feature type="region of interest" description="Disordered" evidence="1">
    <location>
        <begin position="112"/>
        <end position="142"/>
    </location>
</feature>
<evidence type="ECO:0000313" key="3">
    <source>
        <dbReference type="EMBL" id="GMS93707.1"/>
    </source>
</evidence>
<feature type="signal peptide" evidence="2">
    <location>
        <begin position="1"/>
        <end position="19"/>
    </location>
</feature>
<keyword evidence="4" id="KW-1185">Reference proteome</keyword>
<protein>
    <submittedName>
        <fullName evidence="3">Uncharacterized protein</fullName>
    </submittedName>
</protein>
<feature type="compositionally biased region" description="Pro residues" evidence="1">
    <location>
        <begin position="120"/>
        <end position="129"/>
    </location>
</feature>
<name>A0AAV5THG3_9BILA</name>
<feature type="chain" id="PRO_5043932825" evidence="2">
    <location>
        <begin position="20"/>
        <end position="161"/>
    </location>
</feature>
<dbReference type="EMBL" id="BTSX01000004">
    <property type="protein sequence ID" value="GMS93707.1"/>
    <property type="molecule type" value="Genomic_DNA"/>
</dbReference>
<comment type="caution">
    <text evidence="3">The sequence shown here is derived from an EMBL/GenBank/DDBJ whole genome shotgun (WGS) entry which is preliminary data.</text>
</comment>
<dbReference type="Proteomes" id="UP001432027">
    <property type="component" value="Unassembled WGS sequence"/>
</dbReference>
<keyword evidence="2" id="KW-0732">Signal</keyword>
<accession>A0AAV5THG3</accession>
<dbReference type="PANTHER" id="PTHR34721">
    <property type="entry name" value="PROTEIN CBG09734"/>
    <property type="match status" value="1"/>
</dbReference>
<evidence type="ECO:0000256" key="1">
    <source>
        <dbReference type="SAM" id="MobiDB-lite"/>
    </source>
</evidence>
<proteinExistence type="predicted"/>
<dbReference type="PANTHER" id="PTHR34721:SF3">
    <property type="entry name" value="ACTIVIN_RECP DOMAIN-CONTAINING PROTEIN-RELATED"/>
    <property type="match status" value="1"/>
</dbReference>
<dbReference type="AlphaFoldDB" id="A0AAV5THG3"/>
<feature type="compositionally biased region" description="Low complexity" evidence="1">
    <location>
        <begin position="130"/>
        <end position="142"/>
    </location>
</feature>
<evidence type="ECO:0000256" key="2">
    <source>
        <dbReference type="SAM" id="SignalP"/>
    </source>
</evidence>
<sequence>MRSLPVLFLVLALLPLSDAALKCNVHGWGVAGVNVPTDCTDATHCYSFQVADKLELNCDNKPGSMPHRCTAAGCTTDTAFAGNAADAAKGKGTLCCCDTDKCDPMAPLMTTLAPTTSDPAPGPTTPIPDPTSTTSGSDSGSGPVGLSLLPLAAVAAMAAAH</sequence>